<evidence type="ECO:0000313" key="1">
    <source>
        <dbReference type="EMBL" id="KAI0052575.1"/>
    </source>
</evidence>
<gene>
    <name evidence="1" type="ORF">FA95DRAFT_1601621</name>
</gene>
<keyword evidence="2" id="KW-1185">Reference proteome</keyword>
<dbReference type="Proteomes" id="UP000814033">
    <property type="component" value="Unassembled WGS sequence"/>
</dbReference>
<organism evidence="1 2">
    <name type="scientific">Auriscalpium vulgare</name>
    <dbReference type="NCBI Taxonomy" id="40419"/>
    <lineage>
        <taxon>Eukaryota</taxon>
        <taxon>Fungi</taxon>
        <taxon>Dikarya</taxon>
        <taxon>Basidiomycota</taxon>
        <taxon>Agaricomycotina</taxon>
        <taxon>Agaricomycetes</taxon>
        <taxon>Russulales</taxon>
        <taxon>Auriscalpiaceae</taxon>
        <taxon>Auriscalpium</taxon>
    </lineage>
</organism>
<evidence type="ECO:0000313" key="2">
    <source>
        <dbReference type="Proteomes" id="UP000814033"/>
    </source>
</evidence>
<dbReference type="EMBL" id="MU275844">
    <property type="protein sequence ID" value="KAI0052575.1"/>
    <property type="molecule type" value="Genomic_DNA"/>
</dbReference>
<name>A0ACB8S9I9_9AGAM</name>
<accession>A0ACB8S9I9</accession>
<proteinExistence type="predicted"/>
<sequence>MTPPPGLPFANPRKPKPQPMRENEELERKEEEAALAQRMILDETFEDVKTEFFELDGLQWPARPWALAREPTARPLPQRPGPLESCISDTPTIRPGSENTPSICSPVIPSTPPCSPRSALFVQLSAVEDTIRVSRLARRPSLPPTFASEAHRRRRDSYSKRKANRRVSADQKWSSEAASPTLPLSVVSLAG</sequence>
<reference evidence="1" key="1">
    <citation type="submission" date="2021-02" db="EMBL/GenBank/DDBJ databases">
        <authorList>
            <consortium name="DOE Joint Genome Institute"/>
            <person name="Ahrendt S."/>
            <person name="Looney B.P."/>
            <person name="Miyauchi S."/>
            <person name="Morin E."/>
            <person name="Drula E."/>
            <person name="Courty P.E."/>
            <person name="Chicoki N."/>
            <person name="Fauchery L."/>
            <person name="Kohler A."/>
            <person name="Kuo A."/>
            <person name="Labutti K."/>
            <person name="Pangilinan J."/>
            <person name="Lipzen A."/>
            <person name="Riley R."/>
            <person name="Andreopoulos W."/>
            <person name="He G."/>
            <person name="Johnson J."/>
            <person name="Barry K.W."/>
            <person name="Grigoriev I.V."/>
            <person name="Nagy L."/>
            <person name="Hibbett D."/>
            <person name="Henrissat B."/>
            <person name="Matheny P.B."/>
            <person name="Labbe J."/>
            <person name="Martin F."/>
        </authorList>
    </citation>
    <scope>NUCLEOTIDE SEQUENCE</scope>
    <source>
        <strain evidence="1">FP105234-sp</strain>
    </source>
</reference>
<protein>
    <submittedName>
        <fullName evidence="1">Uncharacterized protein</fullName>
    </submittedName>
</protein>
<reference evidence="1" key="2">
    <citation type="journal article" date="2022" name="New Phytol.">
        <title>Evolutionary transition to the ectomycorrhizal habit in the genomes of a hyperdiverse lineage of mushroom-forming fungi.</title>
        <authorList>
            <person name="Looney B."/>
            <person name="Miyauchi S."/>
            <person name="Morin E."/>
            <person name="Drula E."/>
            <person name="Courty P.E."/>
            <person name="Kohler A."/>
            <person name="Kuo A."/>
            <person name="LaButti K."/>
            <person name="Pangilinan J."/>
            <person name="Lipzen A."/>
            <person name="Riley R."/>
            <person name="Andreopoulos W."/>
            <person name="He G."/>
            <person name="Johnson J."/>
            <person name="Nolan M."/>
            <person name="Tritt A."/>
            <person name="Barry K.W."/>
            <person name="Grigoriev I.V."/>
            <person name="Nagy L.G."/>
            <person name="Hibbett D."/>
            <person name="Henrissat B."/>
            <person name="Matheny P.B."/>
            <person name="Labbe J."/>
            <person name="Martin F.M."/>
        </authorList>
    </citation>
    <scope>NUCLEOTIDE SEQUENCE</scope>
    <source>
        <strain evidence="1">FP105234-sp</strain>
    </source>
</reference>
<comment type="caution">
    <text evidence="1">The sequence shown here is derived from an EMBL/GenBank/DDBJ whole genome shotgun (WGS) entry which is preliminary data.</text>
</comment>